<evidence type="ECO:0000313" key="7">
    <source>
        <dbReference type="Proteomes" id="UP000436429"/>
    </source>
</evidence>
<dbReference type="InterPro" id="IPR052509">
    <property type="entry name" value="Metal_resp_DNA-bind_regulator"/>
</dbReference>
<dbReference type="Pfam" id="PF03551">
    <property type="entry name" value="PadR"/>
    <property type="match status" value="1"/>
</dbReference>
<dbReference type="InterPro" id="IPR005149">
    <property type="entry name" value="Tscrpt_reg_PadR_N"/>
</dbReference>
<dbReference type="Proteomes" id="UP000253970">
    <property type="component" value="Unassembled WGS sequence"/>
</dbReference>
<dbReference type="Gene3D" id="1.10.10.10">
    <property type="entry name" value="Winged helix-like DNA-binding domain superfamily/Winged helix DNA-binding domain"/>
    <property type="match status" value="1"/>
</dbReference>
<gene>
    <name evidence="4" type="ORF">C1872_02835</name>
    <name evidence="3" type="ORF">C1875_10060</name>
    <name evidence="2" type="ORF">GO726_10680</name>
</gene>
<dbReference type="AlphaFoldDB" id="A0A369MWV7"/>
<proteinExistence type="predicted"/>
<accession>A0A369MWV7</accession>
<evidence type="ECO:0000313" key="3">
    <source>
        <dbReference type="EMBL" id="RDB69190.1"/>
    </source>
</evidence>
<dbReference type="Proteomes" id="UP000253752">
    <property type="component" value="Unassembled WGS sequence"/>
</dbReference>
<dbReference type="PANTHER" id="PTHR33169">
    <property type="entry name" value="PADR-FAMILY TRANSCRIPTIONAL REGULATOR"/>
    <property type="match status" value="1"/>
</dbReference>
<dbReference type="GeneID" id="69511309"/>
<dbReference type="EMBL" id="PPTU01000015">
    <property type="protein sequence ID" value="RDB69190.1"/>
    <property type="molecule type" value="Genomic_DNA"/>
</dbReference>
<dbReference type="PANTHER" id="PTHR33169:SF13">
    <property type="entry name" value="PADR-FAMILY TRANSCRIPTIONAL REGULATOR"/>
    <property type="match status" value="1"/>
</dbReference>
<evidence type="ECO:0000313" key="4">
    <source>
        <dbReference type="EMBL" id="RDB80998.1"/>
    </source>
</evidence>
<organism evidence="4 5">
    <name type="scientific">Eggerthella lenta</name>
    <name type="common">Eubacterium lentum</name>
    <dbReference type="NCBI Taxonomy" id="84112"/>
    <lineage>
        <taxon>Bacteria</taxon>
        <taxon>Bacillati</taxon>
        <taxon>Actinomycetota</taxon>
        <taxon>Coriobacteriia</taxon>
        <taxon>Eggerthellales</taxon>
        <taxon>Eggerthellaceae</taxon>
        <taxon>Eggerthella</taxon>
    </lineage>
</organism>
<evidence type="ECO:0000313" key="5">
    <source>
        <dbReference type="Proteomes" id="UP000253752"/>
    </source>
</evidence>
<protein>
    <submittedName>
        <fullName evidence="4">PadR family transcriptional regulator</fullName>
    </submittedName>
</protein>
<sequence>MESIALTEAVFYILLSLDEPLHGYGIMQNAERLSNGRVRLAAGTLYGALDTLQKRRWIEPAPGAGSGRKKEYRLTDAGRDAVRVELDRLRELVGNGEEIVGRWSA</sequence>
<dbReference type="InterPro" id="IPR036388">
    <property type="entry name" value="WH-like_DNA-bd_sf"/>
</dbReference>
<reference evidence="5 6" key="1">
    <citation type="journal article" date="2018" name="Elife">
        <title>Discovery and characterization of a prevalent human gut bacterial enzyme sufficient for the inactivation of a family of plant toxins.</title>
        <authorList>
            <person name="Koppel N."/>
            <person name="Bisanz J.E."/>
            <person name="Pandelia M.E."/>
            <person name="Turnbaugh P.J."/>
            <person name="Balskus E.P."/>
        </authorList>
    </citation>
    <scope>NUCLEOTIDE SEQUENCE [LARGE SCALE GENOMIC DNA]</scope>
    <source>
        <strain evidence="4 5">MR1 #12</strain>
        <strain evidence="3 6">W1 BHI 6</strain>
    </source>
</reference>
<evidence type="ECO:0000313" key="6">
    <source>
        <dbReference type="Proteomes" id="UP000253970"/>
    </source>
</evidence>
<name>A0A369MWV7_EGGLN</name>
<comment type="caution">
    <text evidence="4">The sequence shown here is derived from an EMBL/GenBank/DDBJ whole genome shotgun (WGS) entry which is preliminary data.</text>
</comment>
<dbReference type="InterPro" id="IPR036390">
    <property type="entry name" value="WH_DNA-bd_sf"/>
</dbReference>
<dbReference type="SUPFAM" id="SSF46785">
    <property type="entry name" value="Winged helix' DNA-binding domain"/>
    <property type="match status" value="1"/>
</dbReference>
<evidence type="ECO:0000313" key="2">
    <source>
        <dbReference type="EMBL" id="MVN33618.1"/>
    </source>
</evidence>
<feature type="domain" description="Transcription regulator PadR N-terminal" evidence="1">
    <location>
        <begin position="18"/>
        <end position="82"/>
    </location>
</feature>
<dbReference type="RefSeq" id="WP_009304232.1">
    <property type="nucleotide sequence ID" value="NZ_BQNE01000002.1"/>
</dbReference>
<evidence type="ECO:0000259" key="1">
    <source>
        <dbReference type="Pfam" id="PF03551"/>
    </source>
</evidence>
<dbReference type="Proteomes" id="UP000436429">
    <property type="component" value="Unassembled WGS sequence"/>
</dbReference>
<reference evidence="2 7" key="2">
    <citation type="submission" date="2019-11" db="EMBL/GenBank/DDBJ databases">
        <title>Whole genome shotgun sequencing (WGS) data from Adlercreutzia equolifaciens ResAG-91, Eggerthella lenta MRI-F36, MRI-F37, MRI-F40, ResAG-49, ResAG-88, ResAG-121, ResAG-145, and Gordonibacter sp. ResAG-5, ResAG-26, ResAG-43, ResAG-50, ResAG-59.</title>
        <authorList>
            <person name="Stoll D.A."/>
            <person name="Danylec N."/>
            <person name="Franz C.M.A.P."/>
            <person name="Huch M."/>
        </authorList>
    </citation>
    <scope>NUCLEOTIDE SEQUENCE [LARGE SCALE GENOMIC DNA]</scope>
    <source>
        <strain evidence="2 7">ResAG-88</strain>
    </source>
</reference>
<dbReference type="EMBL" id="WPOM01000020">
    <property type="protein sequence ID" value="MVN33618.1"/>
    <property type="molecule type" value="Genomic_DNA"/>
</dbReference>
<dbReference type="EMBL" id="PPTX01000003">
    <property type="protein sequence ID" value="RDB80998.1"/>
    <property type="molecule type" value="Genomic_DNA"/>
</dbReference>